<accession>A0A1H4J1W1</accession>
<feature type="domain" description="S1 motif" evidence="9">
    <location>
        <begin position="496"/>
        <end position="561"/>
    </location>
</feature>
<evidence type="ECO:0000256" key="3">
    <source>
        <dbReference type="ARBA" id="ARBA00022884"/>
    </source>
</evidence>
<dbReference type="SUPFAM" id="SSF50249">
    <property type="entry name" value="Nucleic acid-binding proteins"/>
    <property type="match status" value="6"/>
</dbReference>
<proteinExistence type="inferred from homology"/>
<dbReference type="FunFam" id="2.40.50.140:FF:000051">
    <property type="entry name" value="RNA-binding transcriptional accessory protein"/>
    <property type="match status" value="1"/>
</dbReference>
<evidence type="ECO:0000256" key="5">
    <source>
        <dbReference type="ARBA" id="ARBA00023274"/>
    </source>
</evidence>
<evidence type="ECO:0000256" key="6">
    <source>
        <dbReference type="ARBA" id="ARBA00035293"/>
    </source>
</evidence>
<dbReference type="EMBL" id="LT629754">
    <property type="protein sequence ID" value="SDS02486.1"/>
    <property type="molecule type" value="Genomic_DNA"/>
</dbReference>
<dbReference type="GO" id="GO:0003735">
    <property type="term" value="F:structural constituent of ribosome"/>
    <property type="evidence" value="ECO:0007669"/>
    <property type="project" value="TreeGrafter"/>
</dbReference>
<dbReference type="CDD" id="cd04465">
    <property type="entry name" value="S1_RPS1_repeat_ec2_hs2"/>
    <property type="match status" value="1"/>
</dbReference>
<evidence type="ECO:0000313" key="12">
    <source>
        <dbReference type="Proteomes" id="UP000183038"/>
    </source>
</evidence>
<evidence type="ECO:0000256" key="4">
    <source>
        <dbReference type="ARBA" id="ARBA00022980"/>
    </source>
</evidence>
<dbReference type="OrthoDB" id="9804077at2"/>
<evidence type="ECO:0000256" key="2">
    <source>
        <dbReference type="ARBA" id="ARBA00022737"/>
    </source>
</evidence>
<feature type="region of interest" description="Disordered" evidence="8">
    <location>
        <begin position="1"/>
        <end position="28"/>
    </location>
</feature>
<evidence type="ECO:0000256" key="8">
    <source>
        <dbReference type="SAM" id="MobiDB-lite"/>
    </source>
</evidence>
<reference evidence="11 12" key="2">
    <citation type="submission" date="2016-10" db="EMBL/GenBank/DDBJ databases">
        <authorList>
            <person name="de Groot N.N."/>
        </authorList>
    </citation>
    <scope>NUCLEOTIDE SEQUENCE [LARGE SCALE GENOMIC DNA]</scope>
    <source>
        <strain evidence="11 12">MAR_2009_71</strain>
    </source>
</reference>
<dbReference type="GO" id="GO:0003729">
    <property type="term" value="F:mRNA binding"/>
    <property type="evidence" value="ECO:0007669"/>
    <property type="project" value="TreeGrafter"/>
</dbReference>
<dbReference type="Pfam" id="PF00575">
    <property type="entry name" value="S1"/>
    <property type="match status" value="6"/>
</dbReference>
<dbReference type="GO" id="GO:0022627">
    <property type="term" value="C:cytosolic small ribosomal subunit"/>
    <property type="evidence" value="ECO:0007669"/>
    <property type="project" value="TreeGrafter"/>
</dbReference>
<feature type="region of interest" description="Disordered" evidence="8">
    <location>
        <begin position="575"/>
        <end position="595"/>
    </location>
</feature>
<gene>
    <name evidence="11" type="ORF">SAMN05192540_0069</name>
    <name evidence="10" type="ORF">SAMN05192545_0632</name>
</gene>
<dbReference type="PROSITE" id="PS50126">
    <property type="entry name" value="S1"/>
    <property type="match status" value="6"/>
</dbReference>
<dbReference type="CDD" id="cd05688">
    <property type="entry name" value="S1_RPS1_repeat_ec3"/>
    <property type="match status" value="1"/>
</dbReference>
<dbReference type="PRINTS" id="PR00681">
    <property type="entry name" value="RIBOSOMALS1"/>
</dbReference>
<dbReference type="RefSeq" id="WP_058105762.1">
    <property type="nucleotide sequence ID" value="NZ_CAJQES010000025.1"/>
</dbReference>
<dbReference type="PANTHER" id="PTHR10724">
    <property type="entry name" value="30S RIBOSOMAL PROTEIN S1"/>
    <property type="match status" value="1"/>
</dbReference>
<dbReference type="Proteomes" id="UP000183038">
    <property type="component" value="Unassembled WGS sequence"/>
</dbReference>
<sequence>MAEEKTNAEVEATTEATQQAVETPQQDPQEFLENFNWEKYEQGIERVDDSKLKEFEDLVAENFVDTADEEVVEGKVVYITDREAIIDINAKSEGVISLNEFRYNPGLKVGDKVEVLIDIREDKSGQLVLSHRKARTIMAWDRVNAAHDKEEIVSGFVKCRTKGGMIVDVFGIEAFLPGSQIDVKPIRDYDQYVNKTMEFKVVKINHEFKNVVVSHKALIEADIEEQKKEIISQLEKGQVLEGVVKNITSYGVFIDLGGVDGLVHITDLSWSRINHPNEVVELDQKLNVVILDFDENKSRIQLGLKQLEKHPWEALSDEIKIGDKVKGKVVVIADYGAFIEVVEGVEGLIHVSEMSWSTHLRSAQDFVNVGDEVEAVVLTLDREDRKMSLGIKQLTPDPWTDITTKYPVGSKHKGIVRNFTNFGVFVELEEGIDGLIYISDLSWTKKIKHPSEFTNVGDTLEVEVLELDVEGRKLSLGHKQTTENPWDKYETEFALGTVHTATISDVVDKGATIEFNDDITAFIPQRHLEKEDGKKLGKGDEAEFKIIEFNKDFKRVVASHTAIFREEEQRNVKAAVKRQAASADEAKPTLGDANDALQALKDKMEADSKKK</sequence>
<reference evidence="10 13" key="1">
    <citation type="submission" date="2016-10" db="EMBL/GenBank/DDBJ databases">
        <authorList>
            <person name="Varghese N."/>
            <person name="Submissions S."/>
        </authorList>
    </citation>
    <scope>NUCLEOTIDE SEQUENCE [LARGE SCALE GENOMIC DNA]</scope>
    <source>
        <strain evidence="10 13">MAR_2009_60</strain>
    </source>
</reference>
<dbReference type="InterPro" id="IPR035104">
    <property type="entry name" value="Ribosomal_protein_S1-like"/>
</dbReference>
<keyword evidence="2" id="KW-0677">Repeat</keyword>
<name>A0A1H4J1W1_9FLAO</name>
<dbReference type="NCBIfam" id="NF004953">
    <property type="entry name" value="PRK06299.1-3"/>
    <property type="match status" value="1"/>
</dbReference>
<evidence type="ECO:0000259" key="9">
    <source>
        <dbReference type="PROSITE" id="PS50126"/>
    </source>
</evidence>
<dbReference type="GeneID" id="90591667"/>
<dbReference type="CDD" id="cd05687">
    <property type="entry name" value="S1_RPS1_repeat_ec1_hs1"/>
    <property type="match status" value="1"/>
</dbReference>
<protein>
    <recommendedName>
        <fullName evidence="6">Small ribosomal subunit protein bS1</fullName>
    </recommendedName>
    <alternativeName>
        <fullName evidence="7">30S ribosomal protein S1</fullName>
    </alternativeName>
</protein>
<feature type="domain" description="S1 motif" evidence="9">
    <location>
        <begin position="150"/>
        <end position="216"/>
    </location>
</feature>
<dbReference type="EMBL" id="FNTB01000001">
    <property type="protein sequence ID" value="SEB40264.1"/>
    <property type="molecule type" value="Genomic_DNA"/>
</dbReference>
<dbReference type="AlphaFoldDB" id="A0A1H4J1W1"/>
<evidence type="ECO:0000313" key="13">
    <source>
        <dbReference type="Proteomes" id="UP000199574"/>
    </source>
</evidence>
<dbReference type="FunFam" id="2.40.50.140:FF:000110">
    <property type="entry name" value="30S ribosomal protein S1"/>
    <property type="match status" value="1"/>
</dbReference>
<dbReference type="FunFam" id="2.40.50.140:FF:000011">
    <property type="entry name" value="30S ribosomal protein S1"/>
    <property type="match status" value="1"/>
</dbReference>
<evidence type="ECO:0000256" key="1">
    <source>
        <dbReference type="ARBA" id="ARBA00006767"/>
    </source>
</evidence>
<dbReference type="NCBIfam" id="NF004952">
    <property type="entry name" value="PRK06299.1-2"/>
    <property type="match status" value="1"/>
</dbReference>
<feature type="domain" description="S1 motif" evidence="9">
    <location>
        <begin position="69"/>
        <end position="132"/>
    </location>
</feature>
<keyword evidence="5" id="KW-0687">Ribonucleoprotein</keyword>
<dbReference type="InterPro" id="IPR012340">
    <property type="entry name" value="NA-bd_OB-fold"/>
</dbReference>
<feature type="compositionally biased region" description="Low complexity" evidence="8">
    <location>
        <begin position="9"/>
        <end position="23"/>
    </location>
</feature>
<dbReference type="SMART" id="SM00316">
    <property type="entry name" value="S1"/>
    <property type="match status" value="6"/>
</dbReference>
<feature type="domain" description="S1 motif" evidence="9">
    <location>
        <begin position="322"/>
        <end position="392"/>
    </location>
</feature>
<dbReference type="InterPro" id="IPR050437">
    <property type="entry name" value="Ribos_protein_bS1-like"/>
</dbReference>
<evidence type="ECO:0000313" key="11">
    <source>
        <dbReference type="EMBL" id="SEB40264.1"/>
    </source>
</evidence>
<evidence type="ECO:0000256" key="7">
    <source>
        <dbReference type="ARBA" id="ARBA00035517"/>
    </source>
</evidence>
<organism evidence="11 12">
    <name type="scientific">Maribacter dokdonensis</name>
    <dbReference type="NCBI Taxonomy" id="320912"/>
    <lineage>
        <taxon>Bacteria</taxon>
        <taxon>Pseudomonadati</taxon>
        <taxon>Bacteroidota</taxon>
        <taxon>Flavobacteriia</taxon>
        <taxon>Flavobacteriales</taxon>
        <taxon>Flavobacteriaceae</taxon>
        <taxon>Maribacter</taxon>
    </lineage>
</organism>
<comment type="similarity">
    <text evidence="1">Belongs to the bacterial ribosomal protein bS1 family.</text>
</comment>
<feature type="domain" description="S1 motif" evidence="9">
    <location>
        <begin position="237"/>
        <end position="305"/>
    </location>
</feature>
<evidence type="ECO:0000313" key="10">
    <source>
        <dbReference type="EMBL" id="SDS02486.1"/>
    </source>
</evidence>
<keyword evidence="4 11" id="KW-0689">Ribosomal protein</keyword>
<dbReference type="GO" id="GO:0006412">
    <property type="term" value="P:translation"/>
    <property type="evidence" value="ECO:0007669"/>
    <property type="project" value="TreeGrafter"/>
</dbReference>
<keyword evidence="13" id="KW-1185">Reference proteome</keyword>
<dbReference type="Proteomes" id="UP000199574">
    <property type="component" value="Chromosome I"/>
</dbReference>
<dbReference type="PANTHER" id="PTHR10724:SF7">
    <property type="entry name" value="SMALL RIBOSOMAL SUBUNIT PROTEIN BS1C"/>
    <property type="match status" value="1"/>
</dbReference>
<dbReference type="InterPro" id="IPR003029">
    <property type="entry name" value="S1_domain"/>
</dbReference>
<keyword evidence="3" id="KW-0694">RNA-binding</keyword>
<dbReference type="Gene3D" id="2.40.50.140">
    <property type="entry name" value="Nucleic acid-binding proteins"/>
    <property type="match status" value="6"/>
</dbReference>
<feature type="domain" description="S1 motif" evidence="9">
    <location>
        <begin position="409"/>
        <end position="479"/>
    </location>
</feature>